<evidence type="ECO:0000313" key="1">
    <source>
        <dbReference type="EMBL" id="BCJ45000.1"/>
    </source>
</evidence>
<gene>
    <name evidence="1" type="ORF">Aiant_56570</name>
</gene>
<reference evidence="1 2" key="1">
    <citation type="submission" date="2020-08" db="EMBL/GenBank/DDBJ databases">
        <title>Whole genome shotgun sequence of Actinoplanes ianthinogenes NBRC 13996.</title>
        <authorList>
            <person name="Komaki H."/>
            <person name="Tamura T."/>
        </authorList>
    </citation>
    <scope>NUCLEOTIDE SEQUENCE [LARGE SCALE GENOMIC DNA]</scope>
    <source>
        <strain evidence="1 2">NBRC 13996</strain>
    </source>
</reference>
<sequence>MWQRGTLLVVAVLAATVSGCGKPAGPFRLGEAPPATPVSVGKPGDDGLVMMAQWPSACDLITESDARAIIPSAVKVESTDEPVTYLDATLGASSQKKPDGACETLVYFPESSMEEDDPGLRLKIKVRAFGSAKVLKKEYTEKFKERKKDEACPPELVKKAKLTDCTHDVTGYEILKNGAWFDVGAIFFDLGEDVKIEGQPDGTDAKAYWEAQGLPRFVEAVSHHLP</sequence>
<keyword evidence="2" id="KW-1185">Reference proteome</keyword>
<dbReference type="PROSITE" id="PS51257">
    <property type="entry name" value="PROKAR_LIPOPROTEIN"/>
    <property type="match status" value="1"/>
</dbReference>
<dbReference type="RefSeq" id="WP_189336159.1">
    <property type="nucleotide sequence ID" value="NZ_AP023356.1"/>
</dbReference>
<proteinExistence type="predicted"/>
<organism evidence="1 2">
    <name type="scientific">Actinoplanes ianthinogenes</name>
    <dbReference type="NCBI Taxonomy" id="122358"/>
    <lineage>
        <taxon>Bacteria</taxon>
        <taxon>Bacillati</taxon>
        <taxon>Actinomycetota</taxon>
        <taxon>Actinomycetes</taxon>
        <taxon>Micromonosporales</taxon>
        <taxon>Micromonosporaceae</taxon>
        <taxon>Actinoplanes</taxon>
    </lineage>
</organism>
<accession>A0ABM7M0A6</accession>
<dbReference type="EMBL" id="AP023356">
    <property type="protein sequence ID" value="BCJ45000.1"/>
    <property type="molecule type" value="Genomic_DNA"/>
</dbReference>
<evidence type="ECO:0008006" key="3">
    <source>
        <dbReference type="Google" id="ProtNLM"/>
    </source>
</evidence>
<dbReference type="Proteomes" id="UP000676967">
    <property type="component" value="Chromosome"/>
</dbReference>
<name>A0ABM7M0A6_9ACTN</name>
<protein>
    <recommendedName>
        <fullName evidence="3">Lipoprotein</fullName>
    </recommendedName>
</protein>
<evidence type="ECO:0000313" key="2">
    <source>
        <dbReference type="Proteomes" id="UP000676967"/>
    </source>
</evidence>